<accession>A0ABQ9ZSW7</accession>
<comment type="caution">
    <text evidence="2">The sequence shown here is derived from an EMBL/GenBank/DDBJ whole genome shotgun (WGS) entry which is preliminary data.</text>
</comment>
<name>A0ABQ9ZSW7_9CRUS</name>
<proteinExistence type="predicted"/>
<keyword evidence="3" id="KW-1185">Reference proteome</keyword>
<sequence length="94" mass="10147">MVALRIGDADAAALLSGARLLCDVVTLPVTVPHPNNLAVVSFKFNEVQVQPGLTEEFKKAYFISYHDAVSTPQGRGTSDFTTSFPKAESMMESL</sequence>
<reference evidence="2 3" key="1">
    <citation type="journal article" date="2023" name="Nucleic Acids Res.">
        <title>The hologenome of Daphnia magna reveals possible DNA methylation and microbiome-mediated evolution of the host genome.</title>
        <authorList>
            <person name="Chaturvedi A."/>
            <person name="Li X."/>
            <person name="Dhandapani V."/>
            <person name="Marshall H."/>
            <person name="Kissane S."/>
            <person name="Cuenca-Cambronero M."/>
            <person name="Asole G."/>
            <person name="Calvet F."/>
            <person name="Ruiz-Romero M."/>
            <person name="Marangio P."/>
            <person name="Guigo R."/>
            <person name="Rago D."/>
            <person name="Mirbahai L."/>
            <person name="Eastwood N."/>
            <person name="Colbourne J.K."/>
            <person name="Zhou J."/>
            <person name="Mallon E."/>
            <person name="Orsini L."/>
        </authorList>
    </citation>
    <scope>NUCLEOTIDE SEQUENCE [LARGE SCALE GENOMIC DNA]</scope>
    <source>
        <strain evidence="2">LRV0_1</strain>
    </source>
</reference>
<dbReference type="Proteomes" id="UP001234178">
    <property type="component" value="Unassembled WGS sequence"/>
</dbReference>
<protein>
    <submittedName>
        <fullName evidence="2">Uncharacterized protein</fullName>
    </submittedName>
</protein>
<organism evidence="2 3">
    <name type="scientific">Daphnia magna</name>
    <dbReference type="NCBI Taxonomy" id="35525"/>
    <lineage>
        <taxon>Eukaryota</taxon>
        <taxon>Metazoa</taxon>
        <taxon>Ecdysozoa</taxon>
        <taxon>Arthropoda</taxon>
        <taxon>Crustacea</taxon>
        <taxon>Branchiopoda</taxon>
        <taxon>Diplostraca</taxon>
        <taxon>Cladocera</taxon>
        <taxon>Anomopoda</taxon>
        <taxon>Daphniidae</taxon>
        <taxon>Daphnia</taxon>
    </lineage>
</organism>
<dbReference type="EMBL" id="JAOYFB010000005">
    <property type="protein sequence ID" value="KAK4015959.1"/>
    <property type="molecule type" value="Genomic_DNA"/>
</dbReference>
<evidence type="ECO:0000256" key="1">
    <source>
        <dbReference type="SAM" id="MobiDB-lite"/>
    </source>
</evidence>
<evidence type="ECO:0000313" key="2">
    <source>
        <dbReference type="EMBL" id="KAK4015959.1"/>
    </source>
</evidence>
<evidence type="ECO:0000313" key="3">
    <source>
        <dbReference type="Proteomes" id="UP001234178"/>
    </source>
</evidence>
<gene>
    <name evidence="2" type="ORF">OUZ56_030924</name>
</gene>
<feature type="compositionally biased region" description="Polar residues" evidence="1">
    <location>
        <begin position="70"/>
        <end position="84"/>
    </location>
</feature>
<feature type="region of interest" description="Disordered" evidence="1">
    <location>
        <begin position="70"/>
        <end position="94"/>
    </location>
</feature>